<evidence type="ECO:0008006" key="6">
    <source>
        <dbReference type="Google" id="ProtNLM"/>
    </source>
</evidence>
<comment type="caution">
    <text evidence="4">The sequence shown here is derived from an EMBL/GenBank/DDBJ whole genome shotgun (WGS) entry which is preliminary data.</text>
</comment>
<dbReference type="Proteomes" id="UP001189429">
    <property type="component" value="Unassembled WGS sequence"/>
</dbReference>
<gene>
    <name evidence="4" type="ORF">PCOR1329_LOCUS63042</name>
</gene>
<dbReference type="SUPFAM" id="SSF52540">
    <property type="entry name" value="P-loop containing nucleoside triphosphate hydrolases"/>
    <property type="match status" value="2"/>
</dbReference>
<protein>
    <recommendedName>
        <fullName evidence="6">Non-specific serine/threonine protein kinase</fullName>
    </recommendedName>
</protein>
<evidence type="ECO:0000256" key="1">
    <source>
        <dbReference type="ARBA" id="ARBA00022737"/>
    </source>
</evidence>
<dbReference type="InterPro" id="IPR032171">
    <property type="entry name" value="COR-A"/>
</dbReference>
<evidence type="ECO:0000313" key="5">
    <source>
        <dbReference type="Proteomes" id="UP001189429"/>
    </source>
</evidence>
<dbReference type="Gene3D" id="3.40.50.300">
    <property type="entry name" value="P-loop containing nucleotide triphosphate hydrolases"/>
    <property type="match status" value="2"/>
</dbReference>
<name>A0ABN9W185_9DINO</name>
<keyword evidence="1" id="KW-0677">Repeat</keyword>
<dbReference type="InterPro" id="IPR041664">
    <property type="entry name" value="AAA_16"/>
</dbReference>
<feature type="domain" description="COR" evidence="3">
    <location>
        <begin position="180"/>
        <end position="322"/>
    </location>
</feature>
<sequence>MPVDLMAQALCGAGEPHGAEQVVMQTWDFAGQDMYYGMAHVFLTSRGIYVLALDLSAWAGSWSQTGPPSQELVDSVDFWLAAILVHAPSARFVIVGTHDDAVPAEDRGAVRRRVDAHLASRLEAMPSLHHRLHANAEEQLLFFPVDNSRQSPAAQRGVDRLREALNRLALELVRDTGCIPTRWAHLLHVLAQEEAGGAGRPYIGLEECRRLAAQAGVGSAAGAPEDLQAFLGLFHSLGQLLYFPGSPAVVLSPQWLLDAMAHVVACRRVLPRARALLERGVLSPELLAALWEHPRDPQHLAPLWEHRETLVRFLEHFDLLVPSPVAAAEPASPEAVICLDFQGGGSAADGPTGVSLRVLQKVFQDAAEFSLSGAALPPRLARARSVVLSGAPRPSEGGATAVALPHPVIVALDTFSAQSLQIMRVQLRGLPSVGAGETVKAVLELFGESLHRWLPRLSFAGKVACPCCQAGAAPEQCGAMGHLLDLGEVLSEDALACPYAGTWVEDRLPPALREWRASERSARAPPGPAAAAGPSSVRVSFLYASPISPGGEVPELDIAGEVQALRDLPGVALDVRVATLAALREASLSTASVLHLSAHCSHVDPSTHCALPRLRLLLENSCGGVHSVGEEELVAMGPWDRQGTVLVFLACGSKELADTLVQRCGLRCAICCSEEVQDRAARWYCRGLYHALGVGLSVERAHQAGREAIRSSPDPGLRSEADKFELLGAPGRAGGSMLAPGPTPAGQPRWPLWSMTEDYCERWSCKLGLCRHFEHRRVAVLTGPAGVGKTAFCREFCRYYSAPGGRFFSAGALWVDRARVRARAGEQPCDALARAVLDDLAARGAPPGAAAPAAAARSPWDAFRLAAQRLDEAGPWLVVVDGLEVAEDGAGECDEACLAEALDAALRCAARLHLLLAARRSPRGAPWGSLAGAKAVPLELPPLPPLEAAELFLKRLGRHLFECDFDPRAPPWGSGREAPVPKSRHLLERLAVTRLLHALGNLPGRVVTAARLVTPALPSLLEHPALPQAWPHEAAADA</sequence>
<organism evidence="4 5">
    <name type="scientific">Prorocentrum cordatum</name>
    <dbReference type="NCBI Taxonomy" id="2364126"/>
    <lineage>
        <taxon>Eukaryota</taxon>
        <taxon>Sar</taxon>
        <taxon>Alveolata</taxon>
        <taxon>Dinophyceae</taxon>
        <taxon>Prorocentrales</taxon>
        <taxon>Prorocentraceae</taxon>
        <taxon>Prorocentrum</taxon>
    </lineage>
</organism>
<keyword evidence="5" id="KW-1185">Reference proteome</keyword>
<dbReference type="InterPro" id="IPR027417">
    <property type="entry name" value="P-loop_NTPase"/>
</dbReference>
<evidence type="ECO:0000259" key="2">
    <source>
        <dbReference type="Pfam" id="PF13191"/>
    </source>
</evidence>
<feature type="domain" description="Orc1-like AAA ATPase" evidence="2">
    <location>
        <begin position="769"/>
        <end position="896"/>
    </location>
</feature>
<evidence type="ECO:0000259" key="3">
    <source>
        <dbReference type="Pfam" id="PF16095"/>
    </source>
</evidence>
<dbReference type="Pfam" id="PF16095">
    <property type="entry name" value="COR-A"/>
    <property type="match status" value="1"/>
</dbReference>
<dbReference type="Pfam" id="PF08477">
    <property type="entry name" value="Roc"/>
    <property type="match status" value="1"/>
</dbReference>
<dbReference type="Pfam" id="PF13191">
    <property type="entry name" value="AAA_16"/>
    <property type="match status" value="1"/>
</dbReference>
<reference evidence="4" key="1">
    <citation type="submission" date="2023-10" db="EMBL/GenBank/DDBJ databases">
        <authorList>
            <person name="Chen Y."/>
            <person name="Shah S."/>
            <person name="Dougan E. K."/>
            <person name="Thang M."/>
            <person name="Chan C."/>
        </authorList>
    </citation>
    <scope>NUCLEOTIDE SEQUENCE [LARGE SCALE GENOMIC DNA]</scope>
</reference>
<evidence type="ECO:0000313" key="4">
    <source>
        <dbReference type="EMBL" id="CAK0879674.1"/>
    </source>
</evidence>
<proteinExistence type="predicted"/>
<dbReference type="EMBL" id="CAUYUJ010017988">
    <property type="protein sequence ID" value="CAK0879674.1"/>
    <property type="molecule type" value="Genomic_DNA"/>
</dbReference>
<accession>A0ABN9W185</accession>